<evidence type="ECO:0000313" key="2">
    <source>
        <dbReference type="EMBL" id="EGO65267.1"/>
    </source>
</evidence>
<evidence type="ECO:0000256" key="1">
    <source>
        <dbReference type="SAM" id="Phobius"/>
    </source>
</evidence>
<sequence>MISVIKVFVTLVLVVVLLHRKFGIGNSMLAGAGLLFIMCSPQITTLQLAVKGLLLSGSTWEILFALYLVMCVEYQLRTHGIIDGLMEAARVLLKSDKVLLALMPAFLGFLPSLGGAVFSAPLVEAAARQYAVSPEQKAGINYWFRHLFECVNPIMPALLLAAQIVQIPVGVLIVHMLWVPVFCLIVGWLYYIAPLKRQEEARVSHIAAQSKRSGIGAIAMATGPILVNFILVVAFGFGPALSMLVAVAGMILLLRQTPDGIFSMLKHALDKKLLWGIICILFFQQILTHSGIIAEVAHVLQNSGIPLMIVIGLIAFLVGILVGTGQGFVAITFPLVAAISKGNVNIAAAAFVAGFAGQMLSPAHLCLLVSLDYYKGDFLSAMKPITLLTGTLLLVWFIVL</sequence>
<reference evidence="2 3" key="1">
    <citation type="journal article" date="2011" name="EMBO J.">
        <title>Structural diversity of bacterial flagellar motors.</title>
        <authorList>
            <person name="Chen S."/>
            <person name="Beeby M."/>
            <person name="Murphy G.E."/>
            <person name="Leadbetter J.R."/>
            <person name="Hendrixson D.R."/>
            <person name="Briegel A."/>
            <person name="Li Z."/>
            <person name="Shi J."/>
            <person name="Tocheva E.I."/>
            <person name="Muller A."/>
            <person name="Dobro M.J."/>
            <person name="Jensen G.J."/>
        </authorList>
    </citation>
    <scope>NUCLEOTIDE SEQUENCE [LARGE SCALE GENOMIC DNA]</scope>
    <source>
        <strain evidence="2 3">DSM 6540</strain>
    </source>
</reference>
<feature type="transmembrane region" description="Helical" evidence="1">
    <location>
        <begin position="102"/>
        <end position="123"/>
    </location>
</feature>
<dbReference type="STRING" id="1009370.ALO_03846"/>
<evidence type="ECO:0008006" key="4">
    <source>
        <dbReference type="Google" id="ProtNLM"/>
    </source>
</evidence>
<dbReference type="Proteomes" id="UP000003240">
    <property type="component" value="Unassembled WGS sequence"/>
</dbReference>
<feature type="transmembrane region" description="Helical" evidence="1">
    <location>
        <begin position="214"/>
        <end position="231"/>
    </location>
</feature>
<dbReference type="RefSeq" id="WP_004093026.1">
    <property type="nucleotide sequence ID" value="NZ_AFGF01000024.1"/>
</dbReference>
<dbReference type="PANTHER" id="PTHR39556">
    <property type="entry name" value="PROTEIN, PUTATIVE-RELATED"/>
    <property type="match status" value="1"/>
</dbReference>
<dbReference type="InterPro" id="IPR007294">
    <property type="entry name" value="DUF401"/>
</dbReference>
<feature type="transmembrane region" description="Helical" evidence="1">
    <location>
        <begin position="171"/>
        <end position="193"/>
    </location>
</feature>
<keyword evidence="1" id="KW-0812">Transmembrane</keyword>
<dbReference type="OrthoDB" id="367235at2"/>
<protein>
    <recommendedName>
        <fullName evidence="4">DUF401 family protein</fullName>
    </recommendedName>
</protein>
<feature type="transmembrane region" description="Helical" evidence="1">
    <location>
        <begin position="343"/>
        <end position="361"/>
    </location>
</feature>
<accession>F7NFE2</accession>
<feature type="transmembrane region" description="Helical" evidence="1">
    <location>
        <begin position="305"/>
        <end position="331"/>
    </location>
</feature>
<proteinExistence type="predicted"/>
<feature type="transmembrane region" description="Helical" evidence="1">
    <location>
        <begin position="237"/>
        <end position="254"/>
    </location>
</feature>
<feature type="transmembrane region" description="Helical" evidence="1">
    <location>
        <begin position="274"/>
        <end position="293"/>
    </location>
</feature>
<dbReference type="EMBL" id="AFGF01000024">
    <property type="protein sequence ID" value="EGO65267.1"/>
    <property type="molecule type" value="Genomic_DNA"/>
</dbReference>
<dbReference type="eggNOG" id="COG1906">
    <property type="taxonomic scope" value="Bacteria"/>
</dbReference>
<organism evidence="2 3">
    <name type="scientific">Acetonema longum DSM 6540</name>
    <dbReference type="NCBI Taxonomy" id="1009370"/>
    <lineage>
        <taxon>Bacteria</taxon>
        <taxon>Bacillati</taxon>
        <taxon>Bacillota</taxon>
        <taxon>Negativicutes</taxon>
        <taxon>Acetonemataceae</taxon>
        <taxon>Acetonema</taxon>
    </lineage>
</organism>
<keyword evidence="1" id="KW-0472">Membrane</keyword>
<name>F7NFE2_9FIRM</name>
<dbReference type="AlphaFoldDB" id="F7NFE2"/>
<feature type="transmembrane region" description="Helical" evidence="1">
    <location>
        <begin position="381"/>
        <end position="399"/>
    </location>
</feature>
<dbReference type="PANTHER" id="PTHR39556:SF1">
    <property type="entry name" value="PROTEIN, PUTATIVE-RELATED"/>
    <property type="match status" value="1"/>
</dbReference>
<keyword evidence="3" id="KW-1185">Reference proteome</keyword>
<gene>
    <name evidence="2" type="ORF">ALO_03846</name>
</gene>
<keyword evidence="1" id="KW-1133">Transmembrane helix</keyword>
<evidence type="ECO:0000313" key="3">
    <source>
        <dbReference type="Proteomes" id="UP000003240"/>
    </source>
</evidence>
<comment type="caution">
    <text evidence="2">The sequence shown here is derived from an EMBL/GenBank/DDBJ whole genome shotgun (WGS) entry which is preliminary data.</text>
</comment>
<dbReference type="Pfam" id="PF04165">
    <property type="entry name" value="DUF401"/>
    <property type="match status" value="1"/>
</dbReference>